<keyword evidence="1" id="KW-1133">Transmembrane helix</keyword>
<feature type="transmembrane region" description="Helical" evidence="1">
    <location>
        <begin position="27"/>
        <end position="48"/>
    </location>
</feature>
<evidence type="ECO:0000256" key="1">
    <source>
        <dbReference type="SAM" id="Phobius"/>
    </source>
</evidence>
<feature type="transmembrane region" description="Helical" evidence="1">
    <location>
        <begin position="212"/>
        <end position="233"/>
    </location>
</feature>
<gene>
    <name evidence="3" type="ORF">GCM10011532_25070</name>
</gene>
<dbReference type="SUPFAM" id="SSF48317">
    <property type="entry name" value="Acid phosphatase/Vanadium-dependent haloperoxidase"/>
    <property type="match status" value="1"/>
</dbReference>
<dbReference type="Proteomes" id="UP000605733">
    <property type="component" value="Unassembled WGS sequence"/>
</dbReference>
<dbReference type="InterPro" id="IPR000326">
    <property type="entry name" value="PAP2/HPO"/>
</dbReference>
<dbReference type="Pfam" id="PF01569">
    <property type="entry name" value="PAP2"/>
    <property type="match status" value="1"/>
</dbReference>
<sequence length="242" mass="27812">MRKQLFSVLRKIKEILSNKFRQYDHKLPYIITTLITAIIVIGGIKLFIELTEFLKSDVLANYDTAVTNFFIDFRSRAITTVFTFITNFGDTLGYVIMFSLSAIFFYWILKSWKYVAQIALVMILALGSNLLLKKTIDRPRPVSEHLVKVETLSFPSGHATMAMAFYGFIIYLIFSLPINKFIKFFLITIFAILILGIGLSRIYLGVHYPSDVFGGFIAGFIWVVFCVMIFNLIKIFSRDPET</sequence>
<keyword evidence="1" id="KW-0472">Membrane</keyword>
<dbReference type="PANTHER" id="PTHR14969">
    <property type="entry name" value="SPHINGOSINE-1-PHOSPHATE PHOSPHOHYDROLASE"/>
    <property type="match status" value="1"/>
</dbReference>
<evidence type="ECO:0000259" key="2">
    <source>
        <dbReference type="SMART" id="SM00014"/>
    </source>
</evidence>
<proteinExistence type="predicted"/>
<reference evidence="4" key="1">
    <citation type="journal article" date="2019" name="Int. J. Syst. Evol. Microbiol.">
        <title>The Global Catalogue of Microorganisms (GCM) 10K type strain sequencing project: providing services to taxonomists for standard genome sequencing and annotation.</title>
        <authorList>
            <consortium name="The Broad Institute Genomics Platform"/>
            <consortium name="The Broad Institute Genome Sequencing Center for Infectious Disease"/>
            <person name="Wu L."/>
            <person name="Ma J."/>
        </authorList>
    </citation>
    <scope>NUCLEOTIDE SEQUENCE [LARGE SCALE GENOMIC DNA]</scope>
    <source>
        <strain evidence="4">CGMCC 1.15422</strain>
    </source>
</reference>
<feature type="domain" description="Phosphatidic acid phosphatase type 2/haloperoxidase" evidence="2">
    <location>
        <begin position="113"/>
        <end position="227"/>
    </location>
</feature>
<dbReference type="RefSeq" id="WP_011709116.1">
    <property type="nucleotide sequence ID" value="NZ_BMIX01000006.1"/>
</dbReference>
<feature type="transmembrane region" description="Helical" evidence="1">
    <location>
        <begin position="181"/>
        <end position="206"/>
    </location>
</feature>
<dbReference type="SMART" id="SM00014">
    <property type="entry name" value="acidPPc"/>
    <property type="match status" value="1"/>
</dbReference>
<feature type="transmembrane region" description="Helical" evidence="1">
    <location>
        <begin position="91"/>
        <end position="109"/>
    </location>
</feature>
<name>A0ABQ1WRU0_9FLAO</name>
<dbReference type="PANTHER" id="PTHR14969:SF13">
    <property type="entry name" value="AT30094P"/>
    <property type="match status" value="1"/>
</dbReference>
<dbReference type="CDD" id="cd03392">
    <property type="entry name" value="PAP2_like_2"/>
    <property type="match status" value="1"/>
</dbReference>
<organism evidence="3 4">
    <name type="scientific">Christiangramia forsetii</name>
    <dbReference type="NCBI Taxonomy" id="411153"/>
    <lineage>
        <taxon>Bacteria</taxon>
        <taxon>Pseudomonadati</taxon>
        <taxon>Bacteroidota</taxon>
        <taxon>Flavobacteriia</taxon>
        <taxon>Flavobacteriales</taxon>
        <taxon>Flavobacteriaceae</taxon>
        <taxon>Christiangramia</taxon>
    </lineage>
</organism>
<feature type="transmembrane region" description="Helical" evidence="1">
    <location>
        <begin position="152"/>
        <end position="174"/>
    </location>
</feature>
<comment type="caution">
    <text evidence="3">The sequence shown here is derived from an EMBL/GenBank/DDBJ whole genome shotgun (WGS) entry which is preliminary data.</text>
</comment>
<dbReference type="Gene3D" id="1.20.144.10">
    <property type="entry name" value="Phosphatidic acid phosphatase type 2/haloperoxidase"/>
    <property type="match status" value="2"/>
</dbReference>
<dbReference type="InterPro" id="IPR036938">
    <property type="entry name" value="PAP2/HPO_sf"/>
</dbReference>
<keyword evidence="1" id="KW-0812">Transmembrane</keyword>
<evidence type="ECO:0000313" key="4">
    <source>
        <dbReference type="Proteomes" id="UP000605733"/>
    </source>
</evidence>
<dbReference type="EMBL" id="BMIX01000006">
    <property type="protein sequence ID" value="GGG40328.1"/>
    <property type="molecule type" value="Genomic_DNA"/>
</dbReference>
<feature type="transmembrane region" description="Helical" evidence="1">
    <location>
        <begin position="114"/>
        <end position="132"/>
    </location>
</feature>
<evidence type="ECO:0000313" key="3">
    <source>
        <dbReference type="EMBL" id="GGG40328.1"/>
    </source>
</evidence>
<protein>
    <submittedName>
        <fullName evidence="3">Phosphatidylglycerophosphatase B</fullName>
    </submittedName>
</protein>
<accession>A0ABQ1WRU0</accession>
<keyword evidence="4" id="KW-1185">Reference proteome</keyword>